<comment type="similarity">
    <text evidence="4 15">Belongs to the peptidase M14 family.</text>
</comment>
<evidence type="ECO:0000256" key="6">
    <source>
        <dbReference type="ARBA" id="ARBA00022554"/>
    </source>
</evidence>
<evidence type="ECO:0000256" key="9">
    <source>
        <dbReference type="ARBA" id="ARBA00022833"/>
    </source>
</evidence>
<dbReference type="GO" id="GO:0006508">
    <property type="term" value="P:proteolysis"/>
    <property type="evidence" value="ECO:0007669"/>
    <property type="project" value="InterPro"/>
</dbReference>
<dbReference type="Gene3D" id="3.40.630.10">
    <property type="entry name" value="Zn peptidases"/>
    <property type="match status" value="1"/>
</dbReference>
<evidence type="ECO:0000256" key="15">
    <source>
        <dbReference type="PROSITE-ProRule" id="PRU01379"/>
    </source>
</evidence>
<evidence type="ECO:0000256" key="4">
    <source>
        <dbReference type="ARBA" id="ARBA00005988"/>
    </source>
</evidence>
<dbReference type="InterPro" id="IPR000834">
    <property type="entry name" value="Peptidase_M14"/>
</dbReference>
<evidence type="ECO:0000256" key="11">
    <source>
        <dbReference type="ARBA" id="ARBA00023316"/>
    </source>
</evidence>
<dbReference type="GO" id="GO:0005576">
    <property type="term" value="C:extracellular region"/>
    <property type="evidence" value="ECO:0007669"/>
    <property type="project" value="UniProtKB-SubCell"/>
</dbReference>
<dbReference type="GO" id="GO:0008270">
    <property type="term" value="F:zinc ion binding"/>
    <property type="evidence" value="ECO:0007669"/>
    <property type="project" value="InterPro"/>
</dbReference>
<evidence type="ECO:0000256" key="7">
    <source>
        <dbReference type="ARBA" id="ARBA00022723"/>
    </source>
</evidence>
<protein>
    <recommendedName>
        <fullName evidence="13">Inactive metallocarboxypeptidase ECM14</fullName>
    </recommendedName>
    <alternativeName>
        <fullName evidence="14">Inactive metallocarboxypeptidase ecm14</fullName>
    </alternativeName>
</protein>
<evidence type="ECO:0000256" key="3">
    <source>
        <dbReference type="ARBA" id="ARBA00004613"/>
    </source>
</evidence>
<keyword evidence="19" id="KW-1185">Reference proteome</keyword>
<keyword evidence="8" id="KW-0732">Signal</keyword>
<feature type="region of interest" description="Disordered" evidence="16">
    <location>
        <begin position="473"/>
        <end position="524"/>
    </location>
</feature>
<keyword evidence="7" id="KW-0479">Metal-binding</keyword>
<dbReference type="GO" id="GO:0071555">
    <property type="term" value="P:cell wall organization"/>
    <property type="evidence" value="ECO:0007669"/>
    <property type="project" value="UniProtKB-KW"/>
</dbReference>
<dbReference type="InterPro" id="IPR057246">
    <property type="entry name" value="CARBOXYPEPT_ZN_1"/>
</dbReference>
<evidence type="ECO:0000313" key="19">
    <source>
        <dbReference type="Proteomes" id="UP000750711"/>
    </source>
</evidence>
<dbReference type="PANTHER" id="PTHR11705:SF147">
    <property type="entry name" value="INACTIVE METALLOCARBOXYPEPTIDASE ECM14"/>
    <property type="match status" value="1"/>
</dbReference>
<dbReference type="PROSITE" id="PS00132">
    <property type="entry name" value="CARBOXYPEPT_ZN_1"/>
    <property type="match status" value="1"/>
</dbReference>
<dbReference type="AlphaFoldDB" id="A0A9P8LAG7"/>
<evidence type="ECO:0000259" key="17">
    <source>
        <dbReference type="PROSITE" id="PS52035"/>
    </source>
</evidence>
<evidence type="ECO:0000256" key="16">
    <source>
        <dbReference type="SAM" id="MobiDB-lite"/>
    </source>
</evidence>
<dbReference type="Proteomes" id="UP000750711">
    <property type="component" value="Unassembled WGS sequence"/>
</dbReference>
<comment type="subcellular location">
    <subcellularLocation>
        <location evidence="3">Secreted</location>
    </subcellularLocation>
    <subcellularLocation>
        <location evidence="2">Vacuole</location>
    </subcellularLocation>
</comment>
<keyword evidence="6" id="KW-0926">Vacuole</keyword>
<dbReference type="EMBL" id="JAGHQM010000816">
    <property type="protein sequence ID" value="KAH0558533.1"/>
    <property type="molecule type" value="Genomic_DNA"/>
</dbReference>
<evidence type="ECO:0000256" key="2">
    <source>
        <dbReference type="ARBA" id="ARBA00004116"/>
    </source>
</evidence>
<evidence type="ECO:0000256" key="5">
    <source>
        <dbReference type="ARBA" id="ARBA00022525"/>
    </source>
</evidence>
<comment type="cofactor">
    <cofactor evidence="1">
        <name>Zn(2+)</name>
        <dbReference type="ChEBI" id="CHEBI:29105"/>
    </cofactor>
</comment>
<comment type="caution">
    <text evidence="18">The sequence shown here is derived from an EMBL/GenBank/DDBJ whole genome shotgun (WGS) entry which is preliminary data.</text>
</comment>
<keyword evidence="9" id="KW-0862">Zinc</keyword>
<name>A0A9P8LAG7_9PEZI</name>
<evidence type="ECO:0000256" key="8">
    <source>
        <dbReference type="ARBA" id="ARBA00022729"/>
    </source>
</evidence>
<evidence type="ECO:0000313" key="18">
    <source>
        <dbReference type="EMBL" id="KAH0558533.1"/>
    </source>
</evidence>
<comment type="function">
    <text evidence="12">Inactive carboxypeptidase that may play a role in cell wall organization and biogenesis.</text>
</comment>
<keyword evidence="10" id="KW-1015">Disulfide bond</keyword>
<evidence type="ECO:0000256" key="1">
    <source>
        <dbReference type="ARBA" id="ARBA00001947"/>
    </source>
</evidence>
<dbReference type="PANTHER" id="PTHR11705">
    <property type="entry name" value="PROTEASE FAMILY M14 CARBOXYPEPTIDASE A,B"/>
    <property type="match status" value="1"/>
</dbReference>
<evidence type="ECO:0000256" key="14">
    <source>
        <dbReference type="ARBA" id="ARBA00026213"/>
    </source>
</evidence>
<keyword evidence="5" id="KW-0964">Secreted</keyword>
<sequence length="524" mass="58702">MQSSVPPPSSRRARYDEDIVLRFNVTSADEAEALAEATAVLFLDIWGSNDGWVDIRLAKDMVSPLLGLLPSSLQRSHAPLIYDLTRAISQSYPSSVTKDQSSQVSHGGHAFTHDLRTSIGTTENPFFSDYQPLSVIVPWMKLLGALFPSHVTIFSIGLSSEGREIPAFRLGVHPTNRQEPDTPRKTVIISGGSHAREWISVSTVNYMAYSLITTYGKSQMVTKLLERFDWVFIPTLNVDGYVYTWEHDRLWRKNRQDTSLSFCRGIDLDRNFGFHWDGSLKGNPCSESFPGESAFQAVESRRLADWAKNETDNNNVAFVGFLDFHSYSQQILYPYSYSCGNIPPSLENLEELAIGLAKAIRISTGEQYGITSACEGTVSLQNGKRSVHPRMETGGGSALDWFYHEMGVRYAYQIKLRDTGSYGFLLPKENIIPTGEEAFHAIEYFGRFLESGIPFTDDEIPAVEVNRSAQDEAKRVLPDHQQMPEPTAATKVSSNDGESTGLAGREGDVGSTNWELKRRRRRRR</sequence>
<accession>A0A9P8LAG7</accession>
<dbReference type="SUPFAM" id="SSF53187">
    <property type="entry name" value="Zn-dependent exopeptidases"/>
    <property type="match status" value="1"/>
</dbReference>
<dbReference type="SMART" id="SM00631">
    <property type="entry name" value="Zn_pept"/>
    <property type="match status" value="1"/>
</dbReference>
<feature type="domain" description="Peptidase M14" evidence="17">
    <location>
        <begin position="129"/>
        <end position="449"/>
    </location>
</feature>
<dbReference type="PROSITE" id="PS52035">
    <property type="entry name" value="PEPTIDASE_M14"/>
    <property type="match status" value="1"/>
</dbReference>
<dbReference type="GO" id="GO:0004181">
    <property type="term" value="F:metallocarboxypeptidase activity"/>
    <property type="evidence" value="ECO:0007669"/>
    <property type="project" value="InterPro"/>
</dbReference>
<gene>
    <name evidence="18" type="primary">ECM14</name>
    <name evidence="18" type="ORF">GP486_004808</name>
</gene>
<dbReference type="FunFam" id="3.40.630.10:FF:000060">
    <property type="entry name" value="Putative metallocarboxypeptidase ecm14"/>
    <property type="match status" value="1"/>
</dbReference>
<dbReference type="GO" id="GO:0005773">
    <property type="term" value="C:vacuole"/>
    <property type="evidence" value="ECO:0007669"/>
    <property type="project" value="UniProtKB-SubCell"/>
</dbReference>
<comment type="caution">
    <text evidence="15">Lacks conserved residue(s) required for the propagation of feature annotation.</text>
</comment>
<evidence type="ECO:0000256" key="13">
    <source>
        <dbReference type="ARBA" id="ARBA00026187"/>
    </source>
</evidence>
<evidence type="ECO:0000256" key="12">
    <source>
        <dbReference type="ARBA" id="ARBA00025210"/>
    </source>
</evidence>
<reference evidence="18" key="1">
    <citation type="submission" date="2021-03" db="EMBL/GenBank/DDBJ databases">
        <title>Comparative genomics and phylogenomic investigation of the class Geoglossomycetes provide insights into ecological specialization and systematics.</title>
        <authorList>
            <person name="Melie T."/>
            <person name="Pirro S."/>
            <person name="Miller A.N."/>
            <person name="Quandt A."/>
        </authorList>
    </citation>
    <scope>NUCLEOTIDE SEQUENCE</scope>
    <source>
        <strain evidence="18">CAQ_001_2017</strain>
    </source>
</reference>
<keyword evidence="11" id="KW-0961">Cell wall biogenesis/degradation</keyword>
<dbReference type="Pfam" id="PF00246">
    <property type="entry name" value="Peptidase_M14"/>
    <property type="match status" value="1"/>
</dbReference>
<dbReference type="PRINTS" id="PR00765">
    <property type="entry name" value="CRBOXYPTASEA"/>
</dbReference>
<evidence type="ECO:0000256" key="10">
    <source>
        <dbReference type="ARBA" id="ARBA00023157"/>
    </source>
</evidence>
<dbReference type="CDD" id="cd03860">
    <property type="entry name" value="M14_CP_A-B_like"/>
    <property type="match status" value="1"/>
</dbReference>
<proteinExistence type="inferred from homology"/>
<organism evidence="18 19">
    <name type="scientific">Trichoglossum hirsutum</name>
    <dbReference type="NCBI Taxonomy" id="265104"/>
    <lineage>
        <taxon>Eukaryota</taxon>
        <taxon>Fungi</taxon>
        <taxon>Dikarya</taxon>
        <taxon>Ascomycota</taxon>
        <taxon>Pezizomycotina</taxon>
        <taxon>Geoglossomycetes</taxon>
        <taxon>Geoglossales</taxon>
        <taxon>Geoglossaceae</taxon>
        <taxon>Trichoglossum</taxon>
    </lineage>
</organism>